<organism evidence="1 2">
    <name type="scientific">Rotaria sordida</name>
    <dbReference type="NCBI Taxonomy" id="392033"/>
    <lineage>
        <taxon>Eukaryota</taxon>
        <taxon>Metazoa</taxon>
        <taxon>Spiralia</taxon>
        <taxon>Gnathifera</taxon>
        <taxon>Rotifera</taxon>
        <taxon>Eurotatoria</taxon>
        <taxon>Bdelloidea</taxon>
        <taxon>Philodinida</taxon>
        <taxon>Philodinidae</taxon>
        <taxon>Rotaria</taxon>
    </lineage>
</organism>
<dbReference type="Proteomes" id="UP000663864">
    <property type="component" value="Unassembled WGS sequence"/>
</dbReference>
<evidence type="ECO:0000313" key="2">
    <source>
        <dbReference type="Proteomes" id="UP000663864"/>
    </source>
</evidence>
<protein>
    <submittedName>
        <fullName evidence="1">Uncharacterized protein</fullName>
    </submittedName>
</protein>
<feature type="non-terminal residue" evidence="1">
    <location>
        <position position="128"/>
    </location>
</feature>
<comment type="caution">
    <text evidence="1">The sequence shown here is derived from an EMBL/GenBank/DDBJ whole genome shotgun (WGS) entry which is preliminary data.</text>
</comment>
<dbReference type="AlphaFoldDB" id="A0A815W7R0"/>
<name>A0A815W7R0_9BILA</name>
<proteinExistence type="predicted"/>
<accession>A0A815W7R0</accession>
<dbReference type="EMBL" id="CAJNOT010014884">
    <property type="protein sequence ID" value="CAF1544988.1"/>
    <property type="molecule type" value="Genomic_DNA"/>
</dbReference>
<evidence type="ECO:0000313" key="1">
    <source>
        <dbReference type="EMBL" id="CAF1544988.1"/>
    </source>
</evidence>
<feature type="non-terminal residue" evidence="1">
    <location>
        <position position="1"/>
    </location>
</feature>
<gene>
    <name evidence="1" type="ORF">ZHD862_LOCUS39184</name>
</gene>
<sequence length="128" mass="15714">AKQIVYTKIKIFYIIEPKFRSYLYYITLNSTNFKIPYEIYQFDIVDLFNQSLKSIKYQIKNQTNLFDINDNNKLIIKNSLNITNNYLLNINAYWKNFIIQTFIQIQFIENFIKLNKNFYEFNLEKQFL</sequence>
<reference evidence="1" key="1">
    <citation type="submission" date="2021-02" db="EMBL/GenBank/DDBJ databases">
        <authorList>
            <person name="Nowell W R."/>
        </authorList>
    </citation>
    <scope>NUCLEOTIDE SEQUENCE</scope>
</reference>